<protein>
    <recommendedName>
        <fullName evidence="3">F-box domain-containing protein</fullName>
    </recommendedName>
</protein>
<dbReference type="HOGENOM" id="CLU_1751317_0_0_1"/>
<evidence type="ECO:0000313" key="1">
    <source>
        <dbReference type="EMBL" id="EGT49656.1"/>
    </source>
</evidence>
<proteinExistence type="predicted"/>
<dbReference type="InParanoid" id="G0MDS4"/>
<organism evidence="2">
    <name type="scientific">Caenorhabditis brenneri</name>
    <name type="common">Nematode worm</name>
    <dbReference type="NCBI Taxonomy" id="135651"/>
    <lineage>
        <taxon>Eukaryota</taxon>
        <taxon>Metazoa</taxon>
        <taxon>Ecdysozoa</taxon>
        <taxon>Nematoda</taxon>
        <taxon>Chromadorea</taxon>
        <taxon>Rhabditida</taxon>
        <taxon>Rhabditina</taxon>
        <taxon>Rhabditomorpha</taxon>
        <taxon>Rhabditoidea</taxon>
        <taxon>Rhabditidae</taxon>
        <taxon>Peloderinae</taxon>
        <taxon>Caenorhabditis</taxon>
    </lineage>
</organism>
<name>G0MDS4_CAEBE</name>
<reference evidence="2" key="1">
    <citation type="submission" date="2011-07" db="EMBL/GenBank/DDBJ databases">
        <authorList>
            <consortium name="Caenorhabditis brenneri Sequencing and Analysis Consortium"/>
            <person name="Wilson R.K."/>
        </authorList>
    </citation>
    <scope>NUCLEOTIDE SEQUENCE [LARGE SCALE GENOMIC DNA]</scope>
    <source>
        <strain evidence="2">PB2801</strain>
    </source>
</reference>
<gene>
    <name evidence="1" type="ORF">CAEBREN_17471</name>
</gene>
<dbReference type="AlphaFoldDB" id="G0MDS4"/>
<dbReference type="InterPro" id="IPR021942">
    <property type="entry name" value="DUF3557"/>
</dbReference>
<dbReference type="OrthoDB" id="5889481at2759"/>
<dbReference type="PANTHER" id="PTHR31379">
    <property type="entry name" value="F-BOX C PROTEIN-RELATED-RELATED"/>
    <property type="match status" value="1"/>
</dbReference>
<accession>G0MDS4</accession>
<evidence type="ECO:0000313" key="2">
    <source>
        <dbReference type="Proteomes" id="UP000008068"/>
    </source>
</evidence>
<dbReference type="Proteomes" id="UP000008068">
    <property type="component" value="Unassembled WGS sequence"/>
</dbReference>
<keyword evidence="2" id="KW-1185">Reference proteome</keyword>
<sequence length="149" mass="17699">MPATTSPMDYDSLKILLQYLDFNARFQVTRRCPSIRRIEKLIPHKLDHLRLANCTNQVNNTTYRLEIRRHVAPGDEHILNNYAFIGKKPVQKDIDQYGFDVPSSINIMTPGDINFRHKDERLLPERDTHYQRREQLYSSHFQCQVLHHN</sequence>
<evidence type="ECO:0008006" key="3">
    <source>
        <dbReference type="Google" id="ProtNLM"/>
    </source>
</evidence>
<dbReference type="EMBL" id="GL379790">
    <property type="protein sequence ID" value="EGT49656.1"/>
    <property type="molecule type" value="Genomic_DNA"/>
</dbReference>
<dbReference type="PANTHER" id="PTHR31379:SF1">
    <property type="entry name" value="F-BOX C PROTEIN-RELATED"/>
    <property type="match status" value="1"/>
</dbReference>